<dbReference type="AlphaFoldDB" id="A0AA43TNN4"/>
<feature type="compositionally biased region" description="Basic and acidic residues" evidence="1">
    <location>
        <begin position="961"/>
        <end position="971"/>
    </location>
</feature>
<feature type="region of interest" description="Disordered" evidence="1">
    <location>
        <begin position="559"/>
        <end position="593"/>
    </location>
</feature>
<dbReference type="Proteomes" id="UP001161017">
    <property type="component" value="Unassembled WGS sequence"/>
</dbReference>
<feature type="compositionally biased region" description="Pro residues" evidence="1">
    <location>
        <begin position="294"/>
        <end position="303"/>
    </location>
</feature>
<feature type="compositionally biased region" description="Basic and acidic residues" evidence="1">
    <location>
        <begin position="267"/>
        <end position="281"/>
    </location>
</feature>
<keyword evidence="4" id="KW-1185">Reference proteome</keyword>
<reference evidence="3" key="1">
    <citation type="journal article" date="2023" name="Genome Biol. Evol.">
        <title>First Whole Genome Sequence and Flow Cytometry Genome Size Data for the Lichen-Forming Fungus Ramalina farinacea (Ascomycota).</title>
        <authorList>
            <person name="Llewellyn T."/>
            <person name="Mian S."/>
            <person name="Hill R."/>
            <person name="Leitch I.J."/>
            <person name="Gaya E."/>
        </authorList>
    </citation>
    <scope>NUCLEOTIDE SEQUENCE</scope>
    <source>
        <strain evidence="3">LIQ254RAFAR</strain>
    </source>
</reference>
<feature type="transmembrane region" description="Helical" evidence="2">
    <location>
        <begin position="32"/>
        <end position="56"/>
    </location>
</feature>
<feature type="region of interest" description="Disordered" evidence="1">
    <location>
        <begin position="868"/>
        <end position="971"/>
    </location>
</feature>
<feature type="compositionally biased region" description="Basic and acidic residues" evidence="1">
    <location>
        <begin position="936"/>
        <end position="945"/>
    </location>
</feature>
<feature type="region of interest" description="Disordered" evidence="1">
    <location>
        <begin position="252"/>
        <end position="303"/>
    </location>
</feature>
<feature type="compositionally biased region" description="Polar residues" evidence="1">
    <location>
        <begin position="189"/>
        <end position="202"/>
    </location>
</feature>
<accession>A0AA43TNN4</accession>
<organism evidence="3 4">
    <name type="scientific">Ramalina farinacea</name>
    <dbReference type="NCBI Taxonomy" id="258253"/>
    <lineage>
        <taxon>Eukaryota</taxon>
        <taxon>Fungi</taxon>
        <taxon>Dikarya</taxon>
        <taxon>Ascomycota</taxon>
        <taxon>Pezizomycotina</taxon>
        <taxon>Lecanoromycetes</taxon>
        <taxon>OSLEUM clade</taxon>
        <taxon>Lecanoromycetidae</taxon>
        <taxon>Lecanorales</taxon>
        <taxon>Lecanorineae</taxon>
        <taxon>Ramalinaceae</taxon>
        <taxon>Ramalina</taxon>
    </lineage>
</organism>
<feature type="region of interest" description="Disordered" evidence="1">
    <location>
        <begin position="752"/>
        <end position="855"/>
    </location>
</feature>
<evidence type="ECO:0000313" key="4">
    <source>
        <dbReference type="Proteomes" id="UP001161017"/>
    </source>
</evidence>
<protein>
    <submittedName>
        <fullName evidence="3">Uncharacterized protein</fullName>
    </submittedName>
</protein>
<feature type="compositionally biased region" description="Low complexity" evidence="1">
    <location>
        <begin position="869"/>
        <end position="880"/>
    </location>
</feature>
<dbReference type="EMBL" id="JAPUFD010000002">
    <property type="protein sequence ID" value="MDI1485656.1"/>
    <property type="molecule type" value="Genomic_DNA"/>
</dbReference>
<keyword evidence="2" id="KW-1133">Transmembrane helix</keyword>
<feature type="compositionally biased region" description="Polar residues" evidence="1">
    <location>
        <begin position="823"/>
        <end position="849"/>
    </location>
</feature>
<feature type="compositionally biased region" description="Low complexity" evidence="1">
    <location>
        <begin position="785"/>
        <end position="809"/>
    </location>
</feature>
<evidence type="ECO:0000256" key="1">
    <source>
        <dbReference type="SAM" id="MobiDB-lite"/>
    </source>
</evidence>
<feature type="compositionally biased region" description="Polar residues" evidence="1">
    <location>
        <begin position="252"/>
        <end position="263"/>
    </location>
</feature>
<proteinExistence type="predicted"/>
<feature type="compositionally biased region" description="Acidic residues" evidence="1">
    <location>
        <begin position="901"/>
        <end position="910"/>
    </location>
</feature>
<feature type="compositionally biased region" description="Basic and acidic residues" evidence="1">
    <location>
        <begin position="1082"/>
        <end position="1097"/>
    </location>
</feature>
<gene>
    <name evidence="3" type="ORF">OHK93_003845</name>
</gene>
<evidence type="ECO:0000256" key="2">
    <source>
        <dbReference type="SAM" id="Phobius"/>
    </source>
</evidence>
<feature type="region of interest" description="Disordered" evidence="1">
    <location>
        <begin position="189"/>
        <end position="209"/>
    </location>
</feature>
<feature type="compositionally biased region" description="Low complexity" evidence="1">
    <location>
        <begin position="670"/>
        <end position="680"/>
    </location>
</feature>
<comment type="caution">
    <text evidence="3">The sequence shown here is derived from an EMBL/GenBank/DDBJ whole genome shotgun (WGS) entry which is preliminary data.</text>
</comment>
<keyword evidence="2" id="KW-0812">Transmembrane</keyword>
<feature type="compositionally biased region" description="Basic and acidic residues" evidence="1">
    <location>
        <begin position="913"/>
        <end position="929"/>
    </location>
</feature>
<feature type="region of interest" description="Disordered" evidence="1">
    <location>
        <begin position="639"/>
        <end position="682"/>
    </location>
</feature>
<keyword evidence="2" id="KW-0472">Membrane</keyword>
<feature type="region of interest" description="Disordered" evidence="1">
    <location>
        <begin position="995"/>
        <end position="1128"/>
    </location>
</feature>
<evidence type="ECO:0000313" key="3">
    <source>
        <dbReference type="EMBL" id="MDI1485656.1"/>
    </source>
</evidence>
<feature type="region of interest" description="Disordered" evidence="1">
    <location>
        <begin position="117"/>
        <end position="166"/>
    </location>
</feature>
<name>A0AA43TNN4_9LECA</name>
<feature type="region of interest" description="Disordered" evidence="1">
    <location>
        <begin position="437"/>
        <end position="486"/>
    </location>
</feature>
<sequence>MSKQLALGTYYIANGLAQLLDKKMGFHATPQVAAGIAIGAFALFLAITVPPVIFYIRWRHRKKLARAQTPTVSERRLSSFSNRVFRIKDDDVSRIPGARTGPRRSLNANYRRLTPYTPMASRIDLNEEKDGSSPPRQAGHGSEARASTTPTKSWPLPRRLTRSNGIPLSNMRRSISYNRMNRVDSTKQISVRSCSSDISPFTQRPGREDSSIMETPLRFKSRVHIPDTPTSILRPKPLFHGAQRSISYNVPTETMSRSRTTPALNEVDTKRSTSNPIEDRQHRRASSLWDQDPGIPPVKPVPALPLEGTLQRLKRVRSYIELNSRASSAVFSNDTTVFDRSQTFSDAKTEIPSGDDRVSLLQVESPNKQPHRRLMYDTIQQPPKASDLEAVRPVAARRNLEYIKSQRVSLQGSLPRSNSSGISQSWLDLKWSRNPSSNSLSQYGVETPSKRRPGLPRLGSAEKNGGRTLVTAVSPSPLRTGSTTNTPIKRASTSILQVISGNGNSCKLEIEGKRPSSYTNGDPFVSNRNSSFQTCRPASLQKVIGHRRQNSIRISDVPRPLSIAKPSPPISESADQPAEALIGPSGRQKTFRPPSALKFDFQLGSLVSASKPQTPRDSMEDMATYSPTLSMLSMYNAKADETARKSPNPSPLSTPSRPSRHPNRINAVFSPSSSSTTTTTRWPLNSATTCATTTILTTPGESTAQRHSPTAYERGFNIFAYDANSQHRREHRISNALKCSPTIGATLVNSVSASPSKFPLPPPRHPFHSARVASKIDPPLKKRSSGSSTSSPIKCSPQLDPSSSLSHSCPSPPKTSILRHPPSSATIDNTTTSPFPSLSPHSKPNTNPPQHHHSKTLSLSIVALRRMNSEVSPSSSPSSSPEHRNSSREHKRYISLGGAGGDDDDDDVFGSDEPARDVVTEAEEARCDDIPAVSEGEGKAGEKGGKGSQMAAMESPAGSEETLRTPREGRKWWRKSSFPCKEKGDGVAVGVGEALNTPVGSADDNDDAEKDACAATPRVRRGGRGMLGGPRDMPTPHPESSTADLGTTIIDLAPGYTTRLTGDGRPRSPSKLGPSRSKKRQVKDVQVEPDGGGKRDSVASSGGGWRRDSMIDEELDGRESWEADGNGMEWMAKGRREGRESLYDARGFLKEGVGLL</sequence>
<feature type="compositionally biased region" description="Polar residues" evidence="1">
    <location>
        <begin position="471"/>
        <end position="486"/>
    </location>
</feature>